<reference evidence="4 5" key="1">
    <citation type="submission" date="2016-10" db="EMBL/GenBank/DDBJ databases">
        <authorList>
            <person name="de Groot N.N."/>
        </authorList>
    </citation>
    <scope>NUCLEOTIDE SEQUENCE [LARGE SCALE GENOMIC DNA]</scope>
    <source>
        <strain evidence="4 5">CGMCC 1.10457</strain>
    </source>
</reference>
<name>A0A1I6L0I6_9EURY</name>
<protein>
    <recommendedName>
        <fullName evidence="3">DUF8098 domain-containing protein</fullName>
    </recommendedName>
</protein>
<dbReference type="EMBL" id="FOZK01000002">
    <property type="protein sequence ID" value="SFR96964.1"/>
    <property type="molecule type" value="Genomic_DNA"/>
</dbReference>
<evidence type="ECO:0000313" key="5">
    <source>
        <dbReference type="Proteomes" id="UP000199062"/>
    </source>
</evidence>
<dbReference type="InterPro" id="IPR058411">
    <property type="entry name" value="DUF8098"/>
</dbReference>
<dbReference type="STRING" id="767519.SAMN05216559_1747"/>
<feature type="domain" description="DUF8098" evidence="3">
    <location>
        <begin position="1"/>
        <end position="371"/>
    </location>
</feature>
<dbReference type="RefSeq" id="WP_089815950.1">
    <property type="nucleotide sequence ID" value="NZ_FOZK01000002.1"/>
</dbReference>
<gene>
    <name evidence="4" type="ORF">SAMN05216559_1747</name>
</gene>
<feature type="region of interest" description="Disordered" evidence="2">
    <location>
        <begin position="75"/>
        <end position="106"/>
    </location>
</feature>
<evidence type="ECO:0000256" key="2">
    <source>
        <dbReference type="SAM" id="MobiDB-lite"/>
    </source>
</evidence>
<evidence type="ECO:0000256" key="1">
    <source>
        <dbReference type="SAM" id="Coils"/>
    </source>
</evidence>
<organism evidence="4 5">
    <name type="scientific">Halomicrobium zhouii</name>
    <dbReference type="NCBI Taxonomy" id="767519"/>
    <lineage>
        <taxon>Archaea</taxon>
        <taxon>Methanobacteriati</taxon>
        <taxon>Methanobacteriota</taxon>
        <taxon>Stenosarchaea group</taxon>
        <taxon>Halobacteria</taxon>
        <taxon>Halobacteriales</taxon>
        <taxon>Haloarculaceae</taxon>
        <taxon>Halomicrobium</taxon>
    </lineage>
</organism>
<evidence type="ECO:0000259" key="3">
    <source>
        <dbReference type="Pfam" id="PF26400"/>
    </source>
</evidence>
<dbReference type="Pfam" id="PF26400">
    <property type="entry name" value="DUF8098"/>
    <property type="match status" value="1"/>
</dbReference>
<dbReference type="OrthoDB" id="231744at2157"/>
<keyword evidence="1" id="KW-0175">Coiled coil</keyword>
<keyword evidence="5" id="KW-1185">Reference proteome</keyword>
<evidence type="ECO:0000313" key="4">
    <source>
        <dbReference type="EMBL" id="SFR96964.1"/>
    </source>
</evidence>
<feature type="region of interest" description="Disordered" evidence="2">
    <location>
        <begin position="125"/>
        <end position="149"/>
    </location>
</feature>
<sequence length="371" mass="41052">MGHLSAAERALVDELLDCIAEAMRRQDDVDPAYASKTKLQKLLYLAIDEFDLPVTHSWYLAGAVVPGDGATPAGLRSSFDDVTGPSGPSLDADESAAPSDTDSAAAATDGFDDLLDSVASPADDETLDPILFSPESAGETDPSPDRLGDRRADVVDFYEATLPDVWYQRTMRFLQNFYLEHAPAAYRDLYVQSTHLRTRLHDVETVVKAITEGEQPTQSLDELVDDVGLDISDLHCSIQSSEELQSTFDGFVRGTDLIEDGLLMLATRSPDDLEPGHVATVQSMQDFFFYYVWRFPCLHISRETATGPSVESLRAERTDRLADFEDELQQEADRFERELAQAGLIPDYTDYSPPDDDVTETITSLADNYIE</sequence>
<feature type="coiled-coil region" evidence="1">
    <location>
        <begin position="314"/>
        <end position="345"/>
    </location>
</feature>
<proteinExistence type="predicted"/>
<accession>A0A1I6L0I6</accession>
<dbReference type="Proteomes" id="UP000199062">
    <property type="component" value="Unassembled WGS sequence"/>
</dbReference>
<dbReference type="AlphaFoldDB" id="A0A1I6L0I6"/>
<feature type="compositionally biased region" description="Low complexity" evidence="2">
    <location>
        <begin position="95"/>
        <end position="106"/>
    </location>
</feature>